<feature type="compositionally biased region" description="Low complexity" evidence="1">
    <location>
        <begin position="38"/>
        <end position="61"/>
    </location>
</feature>
<feature type="compositionally biased region" description="Polar residues" evidence="1">
    <location>
        <begin position="88"/>
        <end position="98"/>
    </location>
</feature>
<sequence>MLSWKALSLVVAAAVAMNGVVGLEQGYGGGIWTTAPPTSTESSSDDQQSSSEESSQSTDDSTGSDVDIGSQVDGSSTSDEGSDAYPGTTPSPDSSYGNSLSWDGSGVSGSSGSFPGGKITSGDGSSVYIEVPSASEDGVPSPSDVSSGSVDVPPGKGGIYSPSSASGSDRTGEASTGGDGDQNPPTGGCQVRTRRLRQ</sequence>
<name>A0A8T1V743_9STRA</name>
<feature type="region of interest" description="Disordered" evidence="1">
    <location>
        <begin position="27"/>
        <end position="198"/>
    </location>
</feature>
<dbReference type="OrthoDB" id="129672at2759"/>
<feature type="compositionally biased region" description="Low complexity" evidence="1">
    <location>
        <begin position="137"/>
        <end position="154"/>
    </location>
</feature>
<dbReference type="EMBL" id="JAGDFM010000881">
    <property type="protein sequence ID" value="KAG7375908.1"/>
    <property type="molecule type" value="Genomic_DNA"/>
</dbReference>
<organism evidence="3 4">
    <name type="scientific">Phytophthora pseudosyringae</name>
    <dbReference type="NCBI Taxonomy" id="221518"/>
    <lineage>
        <taxon>Eukaryota</taxon>
        <taxon>Sar</taxon>
        <taxon>Stramenopiles</taxon>
        <taxon>Oomycota</taxon>
        <taxon>Peronosporomycetes</taxon>
        <taxon>Peronosporales</taxon>
        <taxon>Peronosporaceae</taxon>
        <taxon>Phytophthora</taxon>
    </lineage>
</organism>
<dbReference type="AlphaFoldDB" id="A0A8T1V743"/>
<reference evidence="3" key="1">
    <citation type="submission" date="2021-02" db="EMBL/GenBank/DDBJ databases">
        <authorList>
            <person name="Palmer J.M."/>
        </authorList>
    </citation>
    <scope>NUCLEOTIDE SEQUENCE</scope>
    <source>
        <strain evidence="3">SCRP734</strain>
    </source>
</reference>
<feature type="compositionally biased region" description="Low complexity" evidence="1">
    <location>
        <begin position="99"/>
        <end position="117"/>
    </location>
</feature>
<evidence type="ECO:0000256" key="1">
    <source>
        <dbReference type="SAM" id="MobiDB-lite"/>
    </source>
</evidence>
<evidence type="ECO:0000313" key="4">
    <source>
        <dbReference type="Proteomes" id="UP000694044"/>
    </source>
</evidence>
<gene>
    <name evidence="3" type="ORF">PHYPSEUDO_014898</name>
</gene>
<feature type="signal peptide" evidence="2">
    <location>
        <begin position="1"/>
        <end position="22"/>
    </location>
</feature>
<evidence type="ECO:0000256" key="2">
    <source>
        <dbReference type="SAM" id="SignalP"/>
    </source>
</evidence>
<dbReference type="Proteomes" id="UP000694044">
    <property type="component" value="Unassembled WGS sequence"/>
</dbReference>
<keyword evidence="2" id="KW-0732">Signal</keyword>
<accession>A0A8T1V743</accession>
<keyword evidence="4" id="KW-1185">Reference proteome</keyword>
<protein>
    <submittedName>
        <fullName evidence="3">Uncharacterized protein</fullName>
    </submittedName>
</protein>
<evidence type="ECO:0000313" key="3">
    <source>
        <dbReference type="EMBL" id="KAG7375908.1"/>
    </source>
</evidence>
<feature type="chain" id="PRO_5035920659" evidence="2">
    <location>
        <begin position="23"/>
        <end position="198"/>
    </location>
</feature>
<comment type="caution">
    <text evidence="3">The sequence shown here is derived from an EMBL/GenBank/DDBJ whole genome shotgun (WGS) entry which is preliminary data.</text>
</comment>
<proteinExistence type="predicted"/>